<name>A0A9N9NCB7_9GLOM</name>
<dbReference type="EMBL" id="CAJVPY010010653">
    <property type="protein sequence ID" value="CAG8720594.1"/>
    <property type="molecule type" value="Genomic_DNA"/>
</dbReference>
<comment type="caution">
    <text evidence="1">The sequence shown here is derived from an EMBL/GenBank/DDBJ whole genome shotgun (WGS) entry which is preliminary data.</text>
</comment>
<proteinExistence type="predicted"/>
<dbReference type="OrthoDB" id="2406232at2759"/>
<protein>
    <submittedName>
        <fullName evidence="1">23825_t:CDS:1</fullName>
    </submittedName>
</protein>
<sequence>MKDTGRYSDNGEFQGYMDQYLWEIYHEKLFETAKKQVEIERYMLINGMLYSQEKEIVKYNIQEITNREILWGQILDSLDLDYCYIDDNDIPELLV</sequence>
<keyword evidence="2" id="KW-1185">Reference proteome</keyword>
<organism evidence="1 2">
    <name type="scientific">Dentiscutata erythropus</name>
    <dbReference type="NCBI Taxonomy" id="1348616"/>
    <lineage>
        <taxon>Eukaryota</taxon>
        <taxon>Fungi</taxon>
        <taxon>Fungi incertae sedis</taxon>
        <taxon>Mucoromycota</taxon>
        <taxon>Glomeromycotina</taxon>
        <taxon>Glomeromycetes</taxon>
        <taxon>Diversisporales</taxon>
        <taxon>Gigasporaceae</taxon>
        <taxon>Dentiscutata</taxon>
    </lineage>
</organism>
<accession>A0A9N9NCB7</accession>
<evidence type="ECO:0000313" key="2">
    <source>
        <dbReference type="Proteomes" id="UP000789405"/>
    </source>
</evidence>
<reference evidence="1" key="1">
    <citation type="submission" date="2021-06" db="EMBL/GenBank/DDBJ databases">
        <authorList>
            <person name="Kallberg Y."/>
            <person name="Tangrot J."/>
            <person name="Rosling A."/>
        </authorList>
    </citation>
    <scope>NUCLEOTIDE SEQUENCE</scope>
    <source>
        <strain evidence="1">MA453B</strain>
    </source>
</reference>
<gene>
    <name evidence="1" type="ORF">DERYTH_LOCUS14294</name>
</gene>
<evidence type="ECO:0000313" key="1">
    <source>
        <dbReference type="EMBL" id="CAG8720594.1"/>
    </source>
</evidence>
<dbReference type="AlphaFoldDB" id="A0A9N9NCB7"/>
<dbReference type="Proteomes" id="UP000789405">
    <property type="component" value="Unassembled WGS sequence"/>
</dbReference>